<keyword evidence="3" id="KW-1185">Reference proteome</keyword>
<proteinExistence type="predicted"/>
<sequence>MPRPSTLLAVLVVALVATVGGVQGDEMVQIPGYDWIKMSIMSGWELDQEDAPDDRYPKRVSEAAPPIPAYMGSLDYGGQPPSYKLSEVKASATWPVDRSQGAPAALHLHPTAATVTADTPSKAEQYSKQHAKQQAGSRPGFNLLHAVLGATGRVVEAVKHTVGSVVARVGLGRAAKQSAAEQSTASRRWPSLSLSNLPLIGKMLSALTLRLPGRKRSQEAVAAREAARTARQRRRYRSKLPAWLLEIVEQEERELPHLEEVDSGSLQAGRCPYFHKAAYGDPVMTLLLARIRGTGLRPNKRLKRMKRKITIAFQDYPPITSPSSI</sequence>
<evidence type="ECO:0000313" key="2">
    <source>
        <dbReference type="EMBL" id="KAK3923663.1"/>
    </source>
</evidence>
<gene>
    <name evidence="2" type="ORF">KUF71_002072</name>
</gene>
<organism evidence="2 3">
    <name type="scientific">Frankliniella fusca</name>
    <dbReference type="NCBI Taxonomy" id="407009"/>
    <lineage>
        <taxon>Eukaryota</taxon>
        <taxon>Metazoa</taxon>
        <taxon>Ecdysozoa</taxon>
        <taxon>Arthropoda</taxon>
        <taxon>Hexapoda</taxon>
        <taxon>Insecta</taxon>
        <taxon>Pterygota</taxon>
        <taxon>Neoptera</taxon>
        <taxon>Paraneoptera</taxon>
        <taxon>Thysanoptera</taxon>
        <taxon>Terebrantia</taxon>
        <taxon>Thripoidea</taxon>
        <taxon>Thripidae</taxon>
        <taxon>Frankliniella</taxon>
    </lineage>
</organism>
<evidence type="ECO:0000256" key="1">
    <source>
        <dbReference type="SAM" id="SignalP"/>
    </source>
</evidence>
<accession>A0AAE1HM24</accession>
<dbReference type="Proteomes" id="UP001219518">
    <property type="component" value="Unassembled WGS sequence"/>
</dbReference>
<feature type="chain" id="PRO_5042201466" evidence="1">
    <location>
        <begin position="25"/>
        <end position="325"/>
    </location>
</feature>
<dbReference type="AlphaFoldDB" id="A0AAE1HM24"/>
<feature type="signal peptide" evidence="1">
    <location>
        <begin position="1"/>
        <end position="24"/>
    </location>
</feature>
<name>A0AAE1HM24_9NEOP</name>
<reference evidence="2" key="2">
    <citation type="journal article" date="2023" name="BMC Genomics">
        <title>Pest status, molecular evolution, and epigenetic factors derived from the genome assembly of Frankliniella fusca, a thysanopteran phytovirus vector.</title>
        <authorList>
            <person name="Catto M.A."/>
            <person name="Labadie P.E."/>
            <person name="Jacobson A.L."/>
            <person name="Kennedy G.G."/>
            <person name="Srinivasan R."/>
            <person name="Hunt B.G."/>
        </authorList>
    </citation>
    <scope>NUCLEOTIDE SEQUENCE</scope>
    <source>
        <strain evidence="2">PL_HMW_Pooled</strain>
    </source>
</reference>
<protein>
    <submittedName>
        <fullName evidence="2">SCO-spondin</fullName>
    </submittedName>
</protein>
<evidence type="ECO:0000313" key="3">
    <source>
        <dbReference type="Proteomes" id="UP001219518"/>
    </source>
</evidence>
<dbReference type="EMBL" id="JAHWGI010001149">
    <property type="protein sequence ID" value="KAK3923663.1"/>
    <property type="molecule type" value="Genomic_DNA"/>
</dbReference>
<comment type="caution">
    <text evidence="2">The sequence shown here is derived from an EMBL/GenBank/DDBJ whole genome shotgun (WGS) entry which is preliminary data.</text>
</comment>
<keyword evidence="1" id="KW-0732">Signal</keyword>
<reference evidence="2" key="1">
    <citation type="submission" date="2021-07" db="EMBL/GenBank/DDBJ databases">
        <authorList>
            <person name="Catto M.A."/>
            <person name="Jacobson A."/>
            <person name="Kennedy G."/>
            <person name="Labadie P."/>
            <person name="Hunt B.G."/>
            <person name="Srinivasan R."/>
        </authorList>
    </citation>
    <scope>NUCLEOTIDE SEQUENCE</scope>
    <source>
        <strain evidence="2">PL_HMW_Pooled</strain>
        <tissue evidence="2">Head</tissue>
    </source>
</reference>